<dbReference type="InterPro" id="IPR008949">
    <property type="entry name" value="Isoprenoid_synthase_dom_sf"/>
</dbReference>
<evidence type="ECO:0000256" key="3">
    <source>
        <dbReference type="ARBA" id="ARBA00022679"/>
    </source>
</evidence>
<dbReference type="Pfam" id="PF00348">
    <property type="entry name" value="polyprenyl_synt"/>
    <property type="match status" value="1"/>
</dbReference>
<keyword evidence="8" id="KW-1185">Reference proteome</keyword>
<dbReference type="InterPro" id="IPR033749">
    <property type="entry name" value="Polyprenyl_synt_CS"/>
</dbReference>
<dbReference type="SUPFAM" id="SSF48576">
    <property type="entry name" value="Terpenoid synthases"/>
    <property type="match status" value="1"/>
</dbReference>
<evidence type="ECO:0000256" key="1">
    <source>
        <dbReference type="ARBA" id="ARBA00001946"/>
    </source>
</evidence>
<protein>
    <submittedName>
        <fullName evidence="7">Polyprenyl synthetase family protein</fullName>
        <ecNumber evidence="7">2.5.1.-</ecNumber>
    </submittedName>
</protein>
<keyword evidence="5" id="KW-0460">Magnesium</keyword>
<dbReference type="CDD" id="cd00685">
    <property type="entry name" value="Trans_IPPS_HT"/>
    <property type="match status" value="1"/>
</dbReference>
<dbReference type="EC" id="2.5.1.-" evidence="7"/>
<dbReference type="PANTHER" id="PTHR12001">
    <property type="entry name" value="GERANYLGERANYL PYROPHOSPHATE SYNTHASE"/>
    <property type="match status" value="1"/>
</dbReference>
<comment type="cofactor">
    <cofactor evidence="1">
        <name>Mg(2+)</name>
        <dbReference type="ChEBI" id="CHEBI:18420"/>
    </cofactor>
</comment>
<name>A0ABW4Q6Q7_9MICC</name>
<dbReference type="SFLD" id="SFLDS00005">
    <property type="entry name" value="Isoprenoid_Synthase_Type_I"/>
    <property type="match status" value="1"/>
</dbReference>
<dbReference type="RefSeq" id="WP_343879648.1">
    <property type="nucleotide sequence ID" value="NZ_BAAAIJ010000047.1"/>
</dbReference>
<dbReference type="Gene3D" id="1.10.600.10">
    <property type="entry name" value="Farnesyl Diphosphate Synthase"/>
    <property type="match status" value="1"/>
</dbReference>
<comment type="similarity">
    <text evidence="2 6">Belongs to the FPP/GGPP synthase family.</text>
</comment>
<comment type="caution">
    <text evidence="7">The sequence shown here is derived from an EMBL/GenBank/DDBJ whole genome shotgun (WGS) entry which is preliminary data.</text>
</comment>
<evidence type="ECO:0000256" key="6">
    <source>
        <dbReference type="RuleBase" id="RU004466"/>
    </source>
</evidence>
<evidence type="ECO:0000256" key="4">
    <source>
        <dbReference type="ARBA" id="ARBA00022723"/>
    </source>
</evidence>
<evidence type="ECO:0000313" key="7">
    <source>
        <dbReference type="EMBL" id="MFD1846383.1"/>
    </source>
</evidence>
<sequence length="354" mass="37426">MDMETLLVDSRGLEQVESVLANSFARSKARAATLGPTYHHLWETLETCAAGGKRFRPRMVMTAYDCLAGTDRASAAMVAASFEMLHTALIVHDDVIDRDFVRRGIPNVSGTYRLLAEDAGLAPDDAAHRGLSMGVIAGDLALSSAHRLLDGVRTDPATRERLGELLDDAVFASAAGELLDVDASTSDTSSSEETLQMARLKTAVYSFESPLKAGAVLAGADEAIVDSLGDFGRDVGIAYQLADDILGVFGDEKTTGKTTWGDLREGKRTALISFVAQRAEWEQISALVGSPELSAAGAEKIRGVLRSCGALDYVVSLAGDHALQAQHHLGAAHIPAALRDGLAPVATAVLARVR</sequence>
<evidence type="ECO:0000313" key="8">
    <source>
        <dbReference type="Proteomes" id="UP001597307"/>
    </source>
</evidence>
<dbReference type="PANTHER" id="PTHR12001:SF85">
    <property type="entry name" value="SHORT CHAIN ISOPRENYL DIPHOSPHATE SYNTHASE"/>
    <property type="match status" value="1"/>
</dbReference>
<evidence type="ECO:0000256" key="5">
    <source>
        <dbReference type="ARBA" id="ARBA00022842"/>
    </source>
</evidence>
<dbReference type="Proteomes" id="UP001597307">
    <property type="component" value="Unassembled WGS sequence"/>
</dbReference>
<dbReference type="PROSITE" id="PS00444">
    <property type="entry name" value="POLYPRENYL_SYNTHASE_2"/>
    <property type="match status" value="1"/>
</dbReference>
<dbReference type="InterPro" id="IPR000092">
    <property type="entry name" value="Polyprenyl_synt"/>
</dbReference>
<keyword evidence="3 6" id="KW-0808">Transferase</keyword>
<keyword evidence="4" id="KW-0479">Metal-binding</keyword>
<dbReference type="PROSITE" id="PS00723">
    <property type="entry name" value="POLYPRENYL_SYNTHASE_1"/>
    <property type="match status" value="1"/>
</dbReference>
<dbReference type="GO" id="GO:0016740">
    <property type="term" value="F:transferase activity"/>
    <property type="evidence" value="ECO:0007669"/>
    <property type="project" value="UniProtKB-KW"/>
</dbReference>
<accession>A0ABW4Q6Q7</accession>
<organism evidence="7 8">
    <name type="scientific">Arthrobacter flavus</name>
    <dbReference type="NCBI Taxonomy" id="95172"/>
    <lineage>
        <taxon>Bacteria</taxon>
        <taxon>Bacillati</taxon>
        <taxon>Actinomycetota</taxon>
        <taxon>Actinomycetes</taxon>
        <taxon>Micrococcales</taxon>
        <taxon>Micrococcaceae</taxon>
        <taxon>Arthrobacter</taxon>
    </lineage>
</organism>
<reference evidence="8" key="1">
    <citation type="journal article" date="2019" name="Int. J. Syst. Evol. Microbiol.">
        <title>The Global Catalogue of Microorganisms (GCM) 10K type strain sequencing project: providing services to taxonomists for standard genome sequencing and annotation.</title>
        <authorList>
            <consortium name="The Broad Institute Genomics Platform"/>
            <consortium name="The Broad Institute Genome Sequencing Center for Infectious Disease"/>
            <person name="Wu L."/>
            <person name="Ma J."/>
        </authorList>
    </citation>
    <scope>NUCLEOTIDE SEQUENCE [LARGE SCALE GENOMIC DNA]</scope>
    <source>
        <strain evidence="8">JCM 11496</strain>
    </source>
</reference>
<gene>
    <name evidence="7" type="ORF">ACFSFX_07205</name>
</gene>
<dbReference type="EMBL" id="JBHUGA010000011">
    <property type="protein sequence ID" value="MFD1846383.1"/>
    <property type="molecule type" value="Genomic_DNA"/>
</dbReference>
<evidence type="ECO:0000256" key="2">
    <source>
        <dbReference type="ARBA" id="ARBA00006706"/>
    </source>
</evidence>
<proteinExistence type="inferred from homology"/>